<organism evidence="2 3">
    <name type="scientific">Candidatus Methanobinarius endosymbioticus</name>
    <dbReference type="NCBI Taxonomy" id="2006182"/>
    <lineage>
        <taxon>Archaea</taxon>
        <taxon>Methanobacteriati</taxon>
        <taxon>Methanobacteriota</taxon>
        <taxon>Methanomada group</taxon>
        <taxon>Methanobacteria</taxon>
        <taxon>Methanobacteriales</taxon>
        <taxon>Methanobacteriaceae</taxon>
        <taxon>Candidatus Methanobinarius</taxon>
    </lineage>
</organism>
<dbReference type="InterPro" id="IPR052512">
    <property type="entry name" value="4CMD/NDH-1_regulator"/>
</dbReference>
<comment type="caution">
    <text evidence="2">The sequence shown here is derived from an EMBL/GenBank/DDBJ whole genome shotgun (WGS) entry which is preliminary data.</text>
</comment>
<dbReference type="PANTHER" id="PTHR33570">
    <property type="entry name" value="4-CARBOXYMUCONOLACTONE DECARBOXYLASE FAMILY PROTEIN"/>
    <property type="match status" value="1"/>
</dbReference>
<dbReference type="Gene3D" id="1.20.1290.10">
    <property type="entry name" value="AhpD-like"/>
    <property type="match status" value="1"/>
</dbReference>
<keyword evidence="3" id="KW-1185">Reference proteome</keyword>
<dbReference type="PANTHER" id="PTHR33570:SF10">
    <property type="entry name" value="GAMMA-CARBOXYMUCONOLACTONE DECARBOXYLASE"/>
    <property type="match status" value="1"/>
</dbReference>
<dbReference type="InterPro" id="IPR003779">
    <property type="entry name" value="CMD-like"/>
</dbReference>
<dbReference type="EMBL" id="NIZT01000005">
    <property type="protein sequence ID" value="RBQ24347.1"/>
    <property type="molecule type" value="Genomic_DNA"/>
</dbReference>
<dbReference type="SUPFAM" id="SSF69118">
    <property type="entry name" value="AhpD-like"/>
    <property type="match status" value="1"/>
</dbReference>
<dbReference type="Proteomes" id="UP000253099">
    <property type="component" value="Unassembled WGS sequence"/>
</dbReference>
<feature type="domain" description="Carboxymuconolactone decarboxylase-like" evidence="1">
    <location>
        <begin position="38"/>
        <end position="121"/>
    </location>
</feature>
<reference evidence="2 3" key="1">
    <citation type="submission" date="2018-06" db="EMBL/GenBank/DDBJ databases">
        <title>Genomic insight into two independent archaeal endosymbiosis events.</title>
        <authorList>
            <person name="Lind A.E."/>
            <person name="Lewis W.H."/>
            <person name="Spang A."/>
            <person name="Guy L."/>
            <person name="Embley M.T."/>
            <person name="Ettema T.J.G."/>
        </authorList>
    </citation>
    <scope>NUCLEOTIDE SEQUENCE [LARGE SCALE GENOMIC DNA]</scope>
    <source>
        <strain evidence="2">NOE</strain>
    </source>
</reference>
<protein>
    <recommendedName>
        <fullName evidence="1">Carboxymuconolactone decarboxylase-like domain-containing protein</fullName>
    </recommendedName>
</protein>
<dbReference type="AlphaFoldDB" id="A0A366ME83"/>
<dbReference type="GO" id="GO:0051920">
    <property type="term" value="F:peroxiredoxin activity"/>
    <property type="evidence" value="ECO:0007669"/>
    <property type="project" value="InterPro"/>
</dbReference>
<evidence type="ECO:0000313" key="3">
    <source>
        <dbReference type="Proteomes" id="UP000253099"/>
    </source>
</evidence>
<evidence type="ECO:0000313" key="2">
    <source>
        <dbReference type="EMBL" id="RBQ24347.1"/>
    </source>
</evidence>
<name>A0A366ME83_9EURY</name>
<proteinExistence type="predicted"/>
<gene>
    <name evidence="2" type="ORF">ALNOE001_02720</name>
</gene>
<dbReference type="InterPro" id="IPR029032">
    <property type="entry name" value="AhpD-like"/>
</dbReference>
<evidence type="ECO:0000259" key="1">
    <source>
        <dbReference type="Pfam" id="PF02627"/>
    </source>
</evidence>
<sequence>MENKNCEARYKKGMNVLKQINNNAIEDLFNELEDVTAELGKFVVEFPYSEIYTREGLDLKTRELATVAALTSMGNAKSQLQNHINAALNVDNSPSEIIEVIMQMSAYAGFPASIKGIMAAKKYLKKRITSYKTKIKNN</sequence>
<dbReference type="Pfam" id="PF02627">
    <property type="entry name" value="CMD"/>
    <property type="match status" value="1"/>
</dbReference>
<accession>A0A366ME83</accession>